<keyword evidence="1" id="KW-0472">Membrane</keyword>
<keyword evidence="1" id="KW-0812">Transmembrane</keyword>
<feature type="transmembrane region" description="Helical" evidence="1">
    <location>
        <begin position="248"/>
        <end position="265"/>
    </location>
</feature>
<feature type="domain" description="EamA" evidence="2">
    <location>
        <begin position="156"/>
        <end position="282"/>
    </location>
</feature>
<dbReference type="PANTHER" id="PTHR22911">
    <property type="entry name" value="ACYL-MALONYL CONDENSING ENZYME-RELATED"/>
    <property type="match status" value="1"/>
</dbReference>
<dbReference type="SUPFAM" id="SSF103481">
    <property type="entry name" value="Multidrug resistance efflux transporter EmrE"/>
    <property type="match status" value="2"/>
</dbReference>
<reference evidence="3 4" key="1">
    <citation type="submission" date="2016-10" db="EMBL/GenBank/DDBJ databases">
        <title>Complete genome sequences of three Cupriavidus strains isolated from various Malaysian environments.</title>
        <authorList>
            <person name="Abdullah A.A.-A."/>
            <person name="Shafie N.A.H."/>
            <person name="Lau N.S."/>
        </authorList>
    </citation>
    <scope>NUCLEOTIDE SEQUENCE [LARGE SCALE GENOMIC DNA]</scope>
    <source>
        <strain evidence="3 4">USMAA1020</strain>
    </source>
</reference>
<evidence type="ECO:0000313" key="3">
    <source>
        <dbReference type="EMBL" id="AOZ08362.1"/>
    </source>
</evidence>
<feature type="transmembrane region" description="Helical" evidence="1">
    <location>
        <begin position="105"/>
        <end position="124"/>
    </location>
</feature>
<dbReference type="InterPro" id="IPR037185">
    <property type="entry name" value="EmrE-like"/>
</dbReference>
<feature type="transmembrane region" description="Helical" evidence="1">
    <location>
        <begin position="76"/>
        <end position="99"/>
    </location>
</feature>
<dbReference type="InterPro" id="IPR000620">
    <property type="entry name" value="EamA_dom"/>
</dbReference>
<dbReference type="PANTHER" id="PTHR22911:SF103">
    <property type="entry name" value="BLR2811 PROTEIN"/>
    <property type="match status" value="1"/>
</dbReference>
<sequence>MSGAARGAPAEWRTGAWIFLCVVALFATVDATAKHLVGRYPAPFLNAVRYAATFAVALGMLAVRGRARWWDTPHRALLVVRGLMLAVVGTCFMTALLWMPLAEATAIYFMAPLLVVALSPWVLGERVGARQWLAVVAGFAGMLLIVRPGGRLPALGTALMLAAALAYALLQLLTRRMAGRVDAGVQYGFAAVICLLATGVPAPFFPPAAWPGLADWCAMLAMGLMSAAAQVLLIFALQRAPASTLAPLNYFHLLLALLYSALWFGRWPDGVALAGIGLIMAAGLSLTLPRRTSPSLPEMARR</sequence>
<keyword evidence="1" id="KW-1133">Transmembrane helix</keyword>
<dbReference type="Proteomes" id="UP000177515">
    <property type="component" value="Chromosome 2"/>
</dbReference>
<evidence type="ECO:0000313" key="4">
    <source>
        <dbReference type="Proteomes" id="UP000177515"/>
    </source>
</evidence>
<feature type="transmembrane region" description="Helical" evidence="1">
    <location>
        <begin position="154"/>
        <end position="173"/>
    </location>
</feature>
<accession>A0ABM6F9K0</accession>
<dbReference type="RefSeq" id="WP_071017509.1">
    <property type="nucleotide sequence ID" value="NZ_CP017755.1"/>
</dbReference>
<feature type="transmembrane region" description="Helical" evidence="1">
    <location>
        <begin position="185"/>
        <end position="204"/>
    </location>
</feature>
<dbReference type="Pfam" id="PF00892">
    <property type="entry name" value="EamA"/>
    <property type="match status" value="2"/>
</dbReference>
<evidence type="ECO:0000256" key="1">
    <source>
        <dbReference type="SAM" id="Phobius"/>
    </source>
</evidence>
<name>A0ABM6F9K0_9BURK</name>
<proteinExistence type="predicted"/>
<dbReference type="EMBL" id="CP017755">
    <property type="protein sequence ID" value="AOZ08362.1"/>
    <property type="molecule type" value="Genomic_DNA"/>
</dbReference>
<feature type="transmembrane region" description="Helical" evidence="1">
    <location>
        <begin position="131"/>
        <end position="148"/>
    </location>
</feature>
<organism evidence="3 4">
    <name type="scientific">Cupriavidus malaysiensis</name>
    <dbReference type="NCBI Taxonomy" id="367825"/>
    <lineage>
        <taxon>Bacteria</taxon>
        <taxon>Pseudomonadati</taxon>
        <taxon>Pseudomonadota</taxon>
        <taxon>Betaproteobacteria</taxon>
        <taxon>Burkholderiales</taxon>
        <taxon>Burkholderiaceae</taxon>
        <taxon>Cupriavidus</taxon>
    </lineage>
</organism>
<keyword evidence="4" id="KW-1185">Reference proteome</keyword>
<feature type="domain" description="EamA" evidence="2">
    <location>
        <begin position="14"/>
        <end position="146"/>
    </location>
</feature>
<protein>
    <recommendedName>
        <fullName evidence="2">EamA domain-containing protein</fullName>
    </recommendedName>
</protein>
<feature type="transmembrane region" description="Helical" evidence="1">
    <location>
        <begin position="216"/>
        <end position="236"/>
    </location>
</feature>
<feature type="transmembrane region" description="Helical" evidence="1">
    <location>
        <begin position="271"/>
        <end position="289"/>
    </location>
</feature>
<feature type="transmembrane region" description="Helical" evidence="1">
    <location>
        <begin position="47"/>
        <end position="64"/>
    </location>
</feature>
<gene>
    <name evidence="3" type="ORF">BKK80_20530</name>
</gene>
<evidence type="ECO:0000259" key="2">
    <source>
        <dbReference type="Pfam" id="PF00892"/>
    </source>
</evidence>